<sequence>MQRFRHVHASLALALITVSANAHAIDQAGLERALAQRLEGDRSGACIAAAVIDGPRVVRAHGCTDPARRSRIEGRAAFEIGSVTKTMTAALLATLIERGEVSLDDPLASLLPAGTAAPGFEGQPILLRHVVTHTSGLPALPSRMRVTDPADPYAALDEDALLGSLADVRLAQAPGTQFAYSNFASMVLSWGLARQAGIDFESLLQRELLAPLAMRDAHIRQVPDGVRAVQGHLPGGQPAKGWTFPVDMAGVGGVRATLDDMVRYAQAQLGQVDGPVAATLARTQQPVRDGVAMNWMIGNHGERRVHGHEGGTGGFSSLVAFDREGGQAVVLLSDTALHTMGGLRQLGMHLLGVEASPGTPRRPAQPPSELLDALAGDYLLEGAGTLRLSWRDDTLRVQAAGQPELALGYDDAGEFHLHEVDAVLRPQRGDDGRYGFVWVQGGGALRARPLDPDAVSQPMPAVEVLRGYAGTYPLMPGFELDVRERDGGLYAQATGQGEFALEATAAADVFAAPAFGIEIRFQRAFDGAVVGLELHQGGNVMRGERR</sequence>
<accession>A0A4Z1R7H8</accession>
<dbReference type="EMBL" id="SPUH01000001">
    <property type="protein sequence ID" value="TKS54535.1"/>
    <property type="molecule type" value="Genomic_DNA"/>
</dbReference>
<dbReference type="Gene3D" id="3.40.710.10">
    <property type="entry name" value="DD-peptidase/beta-lactamase superfamily"/>
    <property type="match status" value="1"/>
</dbReference>
<dbReference type="InterPro" id="IPR050789">
    <property type="entry name" value="Diverse_Enzym_Activities"/>
</dbReference>
<organism evidence="3 4">
    <name type="scientific">Luteimonas yindakuii</name>
    <dbReference type="NCBI Taxonomy" id="2565782"/>
    <lineage>
        <taxon>Bacteria</taxon>
        <taxon>Pseudomonadati</taxon>
        <taxon>Pseudomonadota</taxon>
        <taxon>Gammaproteobacteria</taxon>
        <taxon>Lysobacterales</taxon>
        <taxon>Lysobacteraceae</taxon>
        <taxon>Luteimonas</taxon>
    </lineage>
</organism>
<evidence type="ECO:0000259" key="2">
    <source>
        <dbReference type="Pfam" id="PF00144"/>
    </source>
</evidence>
<keyword evidence="1" id="KW-0732">Signal</keyword>
<evidence type="ECO:0000313" key="3">
    <source>
        <dbReference type="EMBL" id="TKS54535.1"/>
    </source>
</evidence>
<gene>
    <name evidence="3" type="ORF">E4582_07045</name>
</gene>
<keyword evidence="4" id="KW-1185">Reference proteome</keyword>
<protein>
    <submittedName>
        <fullName evidence="3">Serine hydrolase</fullName>
    </submittedName>
</protein>
<dbReference type="SUPFAM" id="SSF56601">
    <property type="entry name" value="beta-lactamase/transpeptidase-like"/>
    <property type="match status" value="1"/>
</dbReference>
<dbReference type="Pfam" id="PF00144">
    <property type="entry name" value="Beta-lactamase"/>
    <property type="match status" value="1"/>
</dbReference>
<proteinExistence type="predicted"/>
<dbReference type="GO" id="GO:0016787">
    <property type="term" value="F:hydrolase activity"/>
    <property type="evidence" value="ECO:0007669"/>
    <property type="project" value="UniProtKB-KW"/>
</dbReference>
<dbReference type="AlphaFoldDB" id="A0A4Z1R7H8"/>
<evidence type="ECO:0000256" key="1">
    <source>
        <dbReference type="SAM" id="SignalP"/>
    </source>
</evidence>
<comment type="caution">
    <text evidence="3">The sequence shown here is derived from an EMBL/GenBank/DDBJ whole genome shotgun (WGS) entry which is preliminary data.</text>
</comment>
<dbReference type="InterPro" id="IPR012338">
    <property type="entry name" value="Beta-lactam/transpept-like"/>
</dbReference>
<dbReference type="PANTHER" id="PTHR43283">
    <property type="entry name" value="BETA-LACTAMASE-RELATED"/>
    <property type="match status" value="1"/>
</dbReference>
<dbReference type="InterPro" id="IPR001466">
    <property type="entry name" value="Beta-lactam-related"/>
</dbReference>
<evidence type="ECO:0000313" key="4">
    <source>
        <dbReference type="Proteomes" id="UP000298681"/>
    </source>
</evidence>
<dbReference type="Proteomes" id="UP000298681">
    <property type="component" value="Unassembled WGS sequence"/>
</dbReference>
<feature type="chain" id="PRO_5021339506" evidence="1">
    <location>
        <begin position="25"/>
        <end position="546"/>
    </location>
</feature>
<feature type="signal peptide" evidence="1">
    <location>
        <begin position="1"/>
        <end position="24"/>
    </location>
</feature>
<name>A0A4Z1R7H8_9GAMM</name>
<feature type="domain" description="Beta-lactamase-related" evidence="2">
    <location>
        <begin position="35"/>
        <end position="335"/>
    </location>
</feature>
<keyword evidence="3" id="KW-0378">Hydrolase</keyword>
<dbReference type="RefSeq" id="WP_134673910.1">
    <property type="nucleotide sequence ID" value="NZ_SPUH01000001.1"/>
</dbReference>
<reference evidence="3 4" key="1">
    <citation type="submission" date="2019-01" db="EMBL/GenBank/DDBJ databases">
        <authorList>
            <person name="Zhang S."/>
        </authorList>
    </citation>
    <scope>NUCLEOTIDE SEQUENCE [LARGE SCALE GENOMIC DNA]</scope>
    <source>
        <strain evidence="3 4">1626</strain>
    </source>
</reference>